<organism evidence="3 4">
    <name type="scientific">Marinibaculum pumilum</name>
    <dbReference type="NCBI Taxonomy" id="1766165"/>
    <lineage>
        <taxon>Bacteria</taxon>
        <taxon>Pseudomonadati</taxon>
        <taxon>Pseudomonadota</taxon>
        <taxon>Alphaproteobacteria</taxon>
        <taxon>Rhodospirillales</taxon>
        <taxon>Rhodospirillaceae</taxon>
        <taxon>Marinibaculum</taxon>
    </lineage>
</organism>
<evidence type="ECO:0000256" key="1">
    <source>
        <dbReference type="ARBA" id="ARBA00023002"/>
    </source>
</evidence>
<dbReference type="GO" id="GO:0016491">
    <property type="term" value="F:oxidoreductase activity"/>
    <property type="evidence" value="ECO:0007669"/>
    <property type="project" value="UniProtKB-KW"/>
</dbReference>
<dbReference type="InterPro" id="IPR013149">
    <property type="entry name" value="ADH-like_C"/>
</dbReference>
<sequence>MTINRQWRLKRHPEGMPGPEDFELVEEPQRAPADGEVATRVLNLSIDPYMRGRIAQARSYARGVQVGETMVGGAVAQVTESRFPGLQPGDVVETMGHGWQTAATLKGDGLRRLDRSTGPFAKLPLSYANGILGMPGATAYFALLDQGRPQAGDTVVVSAAAGAVGQIVGQIAKIKGCRAVAIAGSDEKLAYCRQLGFDAGINYRTTTDLGADLKAACPDGIDVYFDNVGGEIHDACMQLINLHARIVICGTISNYNRMGEPDLGPRNLRLLLITRSVMSGFLFTDYADRLDEAVNDLAGWLIEGRMVYREDVLEGFETMPGALARVLRGENFGKQIIHVADPD</sequence>
<gene>
    <name evidence="3" type="ORF">ACFOGJ_18870</name>
</gene>
<evidence type="ECO:0000259" key="2">
    <source>
        <dbReference type="SMART" id="SM00829"/>
    </source>
</evidence>
<proteinExistence type="predicted"/>
<dbReference type="SUPFAM" id="SSF51735">
    <property type="entry name" value="NAD(P)-binding Rossmann-fold domains"/>
    <property type="match status" value="1"/>
</dbReference>
<dbReference type="Proteomes" id="UP001595528">
    <property type="component" value="Unassembled WGS sequence"/>
</dbReference>
<dbReference type="InterPro" id="IPR011032">
    <property type="entry name" value="GroES-like_sf"/>
</dbReference>
<dbReference type="PANTHER" id="PTHR43205:SF7">
    <property type="entry name" value="PROSTAGLANDIN REDUCTASE 1"/>
    <property type="match status" value="1"/>
</dbReference>
<keyword evidence="4" id="KW-1185">Reference proteome</keyword>
<dbReference type="InterPro" id="IPR041694">
    <property type="entry name" value="ADH_N_2"/>
</dbReference>
<dbReference type="Pfam" id="PF00107">
    <property type="entry name" value="ADH_zinc_N"/>
    <property type="match status" value="1"/>
</dbReference>
<keyword evidence="1 3" id="KW-0560">Oxidoreductase</keyword>
<dbReference type="InterPro" id="IPR045010">
    <property type="entry name" value="MDR_fam"/>
</dbReference>
<protein>
    <submittedName>
        <fullName evidence="3">NADP-dependent oxidoreductase</fullName>
        <ecNumber evidence="3">1.-.-.-</ecNumber>
    </submittedName>
</protein>
<name>A0ABV7L3X6_9PROT</name>
<evidence type="ECO:0000313" key="4">
    <source>
        <dbReference type="Proteomes" id="UP001595528"/>
    </source>
</evidence>
<dbReference type="EMBL" id="JBHRTR010000031">
    <property type="protein sequence ID" value="MFC3229317.1"/>
    <property type="molecule type" value="Genomic_DNA"/>
</dbReference>
<dbReference type="Pfam" id="PF16884">
    <property type="entry name" value="ADH_N_2"/>
    <property type="match status" value="1"/>
</dbReference>
<dbReference type="SUPFAM" id="SSF50129">
    <property type="entry name" value="GroES-like"/>
    <property type="match status" value="1"/>
</dbReference>
<dbReference type="InterPro" id="IPR020843">
    <property type="entry name" value="ER"/>
</dbReference>
<dbReference type="RefSeq" id="WP_379903397.1">
    <property type="nucleotide sequence ID" value="NZ_JBHRTR010000031.1"/>
</dbReference>
<dbReference type="InterPro" id="IPR036291">
    <property type="entry name" value="NAD(P)-bd_dom_sf"/>
</dbReference>
<accession>A0ABV7L3X6</accession>
<evidence type="ECO:0000313" key="3">
    <source>
        <dbReference type="EMBL" id="MFC3229317.1"/>
    </source>
</evidence>
<reference evidence="4" key="1">
    <citation type="journal article" date="2019" name="Int. J. Syst. Evol. Microbiol.">
        <title>The Global Catalogue of Microorganisms (GCM) 10K type strain sequencing project: providing services to taxonomists for standard genome sequencing and annotation.</title>
        <authorList>
            <consortium name="The Broad Institute Genomics Platform"/>
            <consortium name="The Broad Institute Genome Sequencing Center for Infectious Disease"/>
            <person name="Wu L."/>
            <person name="Ma J."/>
        </authorList>
    </citation>
    <scope>NUCLEOTIDE SEQUENCE [LARGE SCALE GENOMIC DNA]</scope>
    <source>
        <strain evidence="4">KCTC 42964</strain>
    </source>
</reference>
<dbReference type="SMART" id="SM00829">
    <property type="entry name" value="PKS_ER"/>
    <property type="match status" value="1"/>
</dbReference>
<dbReference type="CDD" id="cd05288">
    <property type="entry name" value="PGDH"/>
    <property type="match status" value="1"/>
</dbReference>
<dbReference type="PANTHER" id="PTHR43205">
    <property type="entry name" value="PROSTAGLANDIN REDUCTASE"/>
    <property type="match status" value="1"/>
</dbReference>
<dbReference type="EC" id="1.-.-.-" evidence="3"/>
<dbReference type="Gene3D" id="3.40.50.720">
    <property type="entry name" value="NAD(P)-binding Rossmann-like Domain"/>
    <property type="match status" value="1"/>
</dbReference>
<feature type="domain" description="Enoyl reductase (ER)" evidence="2">
    <location>
        <begin position="18"/>
        <end position="337"/>
    </location>
</feature>
<dbReference type="Gene3D" id="3.90.180.10">
    <property type="entry name" value="Medium-chain alcohol dehydrogenases, catalytic domain"/>
    <property type="match status" value="1"/>
</dbReference>
<comment type="caution">
    <text evidence="3">The sequence shown here is derived from an EMBL/GenBank/DDBJ whole genome shotgun (WGS) entry which is preliminary data.</text>
</comment>